<dbReference type="PROSITE" id="PS01229">
    <property type="entry name" value="COF_2"/>
    <property type="match status" value="1"/>
</dbReference>
<dbReference type="RefSeq" id="WP_170866754.1">
    <property type="nucleotide sequence ID" value="NZ_FRAC01000037.1"/>
</dbReference>
<dbReference type="SUPFAM" id="SSF56784">
    <property type="entry name" value="HAD-like"/>
    <property type="match status" value="1"/>
</dbReference>
<keyword evidence="2" id="KW-1185">Reference proteome</keyword>
<evidence type="ECO:0000313" key="2">
    <source>
        <dbReference type="Proteomes" id="UP000184386"/>
    </source>
</evidence>
<dbReference type="EMBL" id="FRAC01000037">
    <property type="protein sequence ID" value="SHL54735.1"/>
    <property type="molecule type" value="Genomic_DNA"/>
</dbReference>
<dbReference type="InterPro" id="IPR023214">
    <property type="entry name" value="HAD_sf"/>
</dbReference>
<dbReference type="PANTHER" id="PTHR10000:SF25">
    <property type="entry name" value="PHOSPHATASE YKRA-RELATED"/>
    <property type="match status" value="1"/>
</dbReference>
<dbReference type="STRING" id="1121322.SAMN02745136_05135"/>
<dbReference type="GO" id="GO:0000287">
    <property type="term" value="F:magnesium ion binding"/>
    <property type="evidence" value="ECO:0007669"/>
    <property type="project" value="TreeGrafter"/>
</dbReference>
<dbReference type="NCBIfam" id="TIGR01484">
    <property type="entry name" value="HAD-SF-IIB"/>
    <property type="match status" value="1"/>
</dbReference>
<evidence type="ECO:0000313" key="1">
    <source>
        <dbReference type="EMBL" id="SHL54735.1"/>
    </source>
</evidence>
<dbReference type="Gene3D" id="3.40.50.1000">
    <property type="entry name" value="HAD superfamily/HAD-like"/>
    <property type="match status" value="1"/>
</dbReference>
<dbReference type="AlphaFoldDB" id="A0A1M7BI70"/>
<dbReference type="Proteomes" id="UP000184386">
    <property type="component" value="Unassembled WGS sequence"/>
</dbReference>
<dbReference type="SFLD" id="SFLDS00003">
    <property type="entry name" value="Haloacid_Dehalogenase"/>
    <property type="match status" value="1"/>
</dbReference>
<dbReference type="SFLD" id="SFLDG01140">
    <property type="entry name" value="C2.B:_Phosphomannomutase_and_P"/>
    <property type="match status" value="1"/>
</dbReference>
<dbReference type="GO" id="GO:0016791">
    <property type="term" value="F:phosphatase activity"/>
    <property type="evidence" value="ECO:0007669"/>
    <property type="project" value="UniProtKB-ARBA"/>
</dbReference>
<dbReference type="PANTHER" id="PTHR10000">
    <property type="entry name" value="PHOSPHOSERINE PHOSPHATASE"/>
    <property type="match status" value="1"/>
</dbReference>
<name>A0A1M7BI70_9FIRM</name>
<dbReference type="InterPro" id="IPR036412">
    <property type="entry name" value="HAD-like_sf"/>
</dbReference>
<reference evidence="1 2" key="1">
    <citation type="submission" date="2016-11" db="EMBL/GenBank/DDBJ databases">
        <authorList>
            <person name="Jaros S."/>
            <person name="Januszkiewicz K."/>
            <person name="Wedrychowicz H."/>
        </authorList>
    </citation>
    <scope>NUCLEOTIDE SEQUENCE [LARGE SCALE GENOMIC DNA]</scope>
    <source>
        <strain evidence="1 2">DSM 15929</strain>
    </source>
</reference>
<dbReference type="NCBIfam" id="TIGR00099">
    <property type="entry name" value="Cof-subfamily"/>
    <property type="match status" value="1"/>
</dbReference>
<dbReference type="GO" id="GO:0005829">
    <property type="term" value="C:cytosol"/>
    <property type="evidence" value="ECO:0007669"/>
    <property type="project" value="TreeGrafter"/>
</dbReference>
<protein>
    <recommendedName>
        <fullName evidence="3">Haloacid dehalogenase-like hydrolase</fullName>
    </recommendedName>
</protein>
<dbReference type="InterPro" id="IPR000150">
    <property type="entry name" value="Cof"/>
</dbReference>
<accession>A0A1M7BI70</accession>
<dbReference type="Gene3D" id="3.30.1240.10">
    <property type="match status" value="1"/>
</dbReference>
<organism evidence="1 2">
    <name type="scientific">Anaerocolumna jejuensis DSM 15929</name>
    <dbReference type="NCBI Taxonomy" id="1121322"/>
    <lineage>
        <taxon>Bacteria</taxon>
        <taxon>Bacillati</taxon>
        <taxon>Bacillota</taxon>
        <taxon>Clostridia</taxon>
        <taxon>Lachnospirales</taxon>
        <taxon>Lachnospiraceae</taxon>
        <taxon>Anaerocolumna</taxon>
    </lineage>
</organism>
<sequence>MDEIDRKIIFFDIDGTLYDHELGVTELTKQAIRELIERGHIPVICTGRARVMVPDYLTGLGFSGVVAGAGTYVEYQGKLLHNKVMGPESGEETITLLRESGIHFILEGPEFIYFDNEDSSEEYLESIEFSKRYANGRTRTIEKKDYVMNKFTCFPSADSSVDMAAQKLKEKYHLIYHIDGNFEMTPKGYDKSTGIRIFLDNLKADREDTYAFGDSTNDMEMLSYVQYGIAMGNSYPEVLKAAKYKTLSIKEDGIYYGLKKFGLI</sequence>
<dbReference type="InterPro" id="IPR006379">
    <property type="entry name" value="HAD-SF_hydro_IIB"/>
</dbReference>
<evidence type="ECO:0008006" key="3">
    <source>
        <dbReference type="Google" id="ProtNLM"/>
    </source>
</evidence>
<dbReference type="Pfam" id="PF08282">
    <property type="entry name" value="Hydrolase_3"/>
    <property type="match status" value="1"/>
</dbReference>
<proteinExistence type="predicted"/>
<gene>
    <name evidence="1" type="ORF">SAMN02745136_05135</name>
</gene>